<name>A0A4S8S8U9_AURPU</name>
<feature type="compositionally biased region" description="Acidic residues" evidence="1">
    <location>
        <begin position="99"/>
        <end position="110"/>
    </location>
</feature>
<dbReference type="EMBL" id="QZAF01000490">
    <property type="protein sequence ID" value="THV66722.1"/>
    <property type="molecule type" value="Genomic_DNA"/>
</dbReference>
<protein>
    <recommendedName>
        <fullName evidence="6">RNA polymerase I, subunit RPA34.5</fullName>
    </recommendedName>
</protein>
<dbReference type="Gene3D" id="6.20.250.70">
    <property type="match status" value="1"/>
</dbReference>
<dbReference type="Pfam" id="PF08208">
    <property type="entry name" value="RNA_polI_A34"/>
    <property type="match status" value="1"/>
</dbReference>
<feature type="compositionally biased region" description="Basic and acidic residues" evidence="1">
    <location>
        <begin position="13"/>
        <end position="27"/>
    </location>
</feature>
<proteinExistence type="predicted"/>
<reference evidence="4 5" key="1">
    <citation type="submission" date="2018-10" db="EMBL/GenBank/DDBJ databases">
        <title>Fifty Aureobasidium pullulans genomes reveal a recombining polyextremotolerant generalist.</title>
        <authorList>
            <person name="Gostincar C."/>
            <person name="Turk M."/>
            <person name="Zajc J."/>
            <person name="Gunde-Cimerman N."/>
        </authorList>
    </citation>
    <scope>NUCLEOTIDE SEQUENCE [LARGE SCALE GENOMIC DNA]</scope>
    <source>
        <strain evidence="2 4">EXF-11900</strain>
        <strain evidence="3 5">EXF-3863</strain>
    </source>
</reference>
<organism evidence="2 4">
    <name type="scientific">Aureobasidium pullulans</name>
    <name type="common">Black yeast</name>
    <name type="synonym">Pullularia pullulans</name>
    <dbReference type="NCBI Taxonomy" id="5580"/>
    <lineage>
        <taxon>Eukaryota</taxon>
        <taxon>Fungi</taxon>
        <taxon>Dikarya</taxon>
        <taxon>Ascomycota</taxon>
        <taxon>Pezizomycotina</taxon>
        <taxon>Dothideomycetes</taxon>
        <taxon>Dothideomycetidae</taxon>
        <taxon>Dothideales</taxon>
        <taxon>Saccotheciaceae</taxon>
        <taxon>Aureobasidium</taxon>
    </lineage>
</organism>
<dbReference type="Proteomes" id="UP000308005">
    <property type="component" value="Unassembled WGS sequence"/>
</dbReference>
<feature type="compositionally biased region" description="Basic and acidic residues" evidence="1">
    <location>
        <begin position="378"/>
        <end position="400"/>
    </location>
</feature>
<feature type="compositionally biased region" description="Acidic residues" evidence="1">
    <location>
        <begin position="159"/>
        <end position="172"/>
    </location>
</feature>
<evidence type="ECO:0000313" key="5">
    <source>
        <dbReference type="Proteomes" id="UP000308005"/>
    </source>
</evidence>
<feature type="compositionally biased region" description="Polar residues" evidence="1">
    <location>
        <begin position="315"/>
        <end position="330"/>
    </location>
</feature>
<dbReference type="Proteomes" id="UP000304951">
    <property type="component" value="Unassembled WGS sequence"/>
</dbReference>
<feature type="compositionally biased region" description="Low complexity" evidence="1">
    <location>
        <begin position="125"/>
        <end position="147"/>
    </location>
</feature>
<comment type="caution">
    <text evidence="2">The sequence shown here is derived from an EMBL/GenBank/DDBJ whole genome shotgun (WGS) entry which is preliminary data.</text>
</comment>
<evidence type="ECO:0000313" key="2">
    <source>
        <dbReference type="EMBL" id="THV66722.1"/>
    </source>
</evidence>
<evidence type="ECO:0000313" key="4">
    <source>
        <dbReference type="Proteomes" id="UP000304951"/>
    </source>
</evidence>
<dbReference type="PANTHER" id="PTHR28155">
    <property type="entry name" value="ACR243WP"/>
    <property type="match status" value="1"/>
</dbReference>
<feature type="compositionally biased region" description="Basic and acidic residues" evidence="1">
    <location>
        <begin position="34"/>
        <end position="45"/>
    </location>
</feature>
<dbReference type="InterPro" id="IPR053263">
    <property type="entry name" value="Euk_RPA34_RNAP_subunit"/>
</dbReference>
<feature type="compositionally biased region" description="Basic and acidic residues" evidence="1">
    <location>
        <begin position="407"/>
        <end position="419"/>
    </location>
</feature>
<evidence type="ECO:0008006" key="6">
    <source>
        <dbReference type="Google" id="ProtNLM"/>
    </source>
</evidence>
<dbReference type="EMBL" id="QZBM01000956">
    <property type="protein sequence ID" value="THZ08977.1"/>
    <property type="molecule type" value="Genomic_DNA"/>
</dbReference>
<gene>
    <name evidence="3" type="ORF">D6C91_10030</name>
    <name evidence="2" type="ORF">D6D28_08107</name>
</gene>
<sequence>MFHRQPRPSSMPKIKETKVALKGEKPKKAPKMSETTRKAPPHTEEVQNVSDSEGSNSDSSSGHSSGSESDAEKRKNTKKPKPSKVKETEPNSPPVPSDSSEEESDSDADLDAAVAQAKAEKTAPKKAPAAVTTNGAALKTSMTSKASKSTEKVSVSDDSSSEDDSDSDVEMGEADKPVAKPRAAGQAAASETTAAAIVPAQPFAPPPGYKALNTKSALAKTVNTLFDPSTISSKQIWHITAPSSVPLSQIKSVSLSAIQSHQTILSHNGTDYNLAEEPTNNARVLLPSSKSDAYTAVEVPVTKTLHLQQTVRLPNLSSYQTDPDTGSNAAASIKTPAISNPRPQPKGMRMRYKPPGFGDSDPGLIGSSEDESDTNAKQIEKNARSKRKRDEKEASEGTPKDKKRRKAAEAAEKLAEGTRAEAPVTAEEKARKKAEKKEKKKGKSQ</sequence>
<feature type="region of interest" description="Disordered" evidence="1">
    <location>
        <begin position="1"/>
        <end position="192"/>
    </location>
</feature>
<accession>A0A4S8S8U9</accession>
<feature type="region of interest" description="Disordered" evidence="1">
    <location>
        <begin position="315"/>
        <end position="445"/>
    </location>
</feature>
<feature type="compositionally biased region" description="Low complexity" evidence="1">
    <location>
        <begin position="183"/>
        <end position="192"/>
    </location>
</feature>
<dbReference type="InterPro" id="IPR013240">
    <property type="entry name" value="DNA-dir_RNA_pol1_su_RPA34"/>
</dbReference>
<dbReference type="AlphaFoldDB" id="A0A4S8S8U9"/>
<dbReference type="GO" id="GO:0006360">
    <property type="term" value="P:transcription by RNA polymerase I"/>
    <property type="evidence" value="ECO:0007669"/>
    <property type="project" value="InterPro"/>
</dbReference>
<feature type="compositionally biased region" description="Low complexity" evidence="1">
    <location>
        <begin position="50"/>
        <end position="68"/>
    </location>
</feature>
<evidence type="ECO:0000313" key="3">
    <source>
        <dbReference type="EMBL" id="THZ08977.1"/>
    </source>
</evidence>
<dbReference type="PANTHER" id="PTHR28155:SF1">
    <property type="entry name" value="DNA-DIRECTED RNA POLYMERASE I SUBUNIT RPA34.5-DOMAIN-CONTAINING PROTEIN"/>
    <property type="match status" value="1"/>
</dbReference>
<evidence type="ECO:0000256" key="1">
    <source>
        <dbReference type="SAM" id="MobiDB-lite"/>
    </source>
</evidence>
<feature type="compositionally biased region" description="Basic residues" evidence="1">
    <location>
        <begin position="431"/>
        <end position="445"/>
    </location>
</feature>